<dbReference type="GO" id="GO:0020037">
    <property type="term" value="F:heme binding"/>
    <property type="evidence" value="ECO:0007669"/>
    <property type="project" value="InterPro"/>
</dbReference>
<dbReference type="InterPro" id="IPR002403">
    <property type="entry name" value="Cyt_P450_E_grp-IV"/>
</dbReference>
<keyword evidence="4 7" id="KW-0479">Metal-binding</keyword>
<dbReference type="Proteomes" id="UP001369815">
    <property type="component" value="Unassembled WGS sequence"/>
</dbReference>
<feature type="binding site" description="axial binding residue" evidence="7">
    <location>
        <position position="405"/>
    </location>
    <ligand>
        <name>heme</name>
        <dbReference type="ChEBI" id="CHEBI:30413"/>
    </ligand>
    <ligandPart>
        <name>Fe</name>
        <dbReference type="ChEBI" id="CHEBI:18248"/>
    </ligandPart>
</feature>
<dbReference type="SUPFAM" id="SSF48264">
    <property type="entry name" value="Cytochrome P450"/>
    <property type="match status" value="1"/>
</dbReference>
<dbReference type="InterPro" id="IPR036396">
    <property type="entry name" value="Cyt_P450_sf"/>
</dbReference>
<dbReference type="GO" id="GO:0016705">
    <property type="term" value="F:oxidoreductase activity, acting on paired donors, with incorporation or reduction of molecular oxygen"/>
    <property type="evidence" value="ECO:0007669"/>
    <property type="project" value="InterPro"/>
</dbReference>
<dbReference type="PANTHER" id="PTHR24304:SF2">
    <property type="entry name" value="24-HYDROXYCHOLESTEROL 7-ALPHA-HYDROXYLASE"/>
    <property type="match status" value="1"/>
</dbReference>
<name>A0AAX6MXI4_9PEZI</name>
<reference evidence="8 9" key="1">
    <citation type="journal article" date="2024" name="Front Chem Biol">
        <title>Unveiling the potential of Daldinia eschscholtzii MFLUCC 19-0629 through bioactivity and bioinformatics studies for enhanced sustainable agriculture production.</title>
        <authorList>
            <person name="Brooks S."/>
            <person name="Weaver J.A."/>
            <person name="Klomchit A."/>
            <person name="Alharthi S.A."/>
            <person name="Onlamun T."/>
            <person name="Nurani R."/>
            <person name="Vong T.K."/>
            <person name="Alberti F."/>
            <person name="Greco C."/>
        </authorList>
    </citation>
    <scope>NUCLEOTIDE SEQUENCE [LARGE SCALE GENOMIC DNA]</scope>
    <source>
        <strain evidence="8">MFLUCC 19-0629</strain>
    </source>
</reference>
<dbReference type="PANTHER" id="PTHR24304">
    <property type="entry name" value="CYTOCHROME P450 FAMILY 7"/>
    <property type="match status" value="1"/>
</dbReference>
<keyword evidence="3 7" id="KW-0349">Heme</keyword>
<dbReference type="PRINTS" id="PR00465">
    <property type="entry name" value="EP450IV"/>
</dbReference>
<evidence type="ECO:0000256" key="3">
    <source>
        <dbReference type="ARBA" id="ARBA00022617"/>
    </source>
</evidence>
<dbReference type="AlphaFoldDB" id="A0AAX6MXI4"/>
<evidence type="ECO:0000256" key="4">
    <source>
        <dbReference type="ARBA" id="ARBA00022723"/>
    </source>
</evidence>
<evidence type="ECO:0000256" key="5">
    <source>
        <dbReference type="ARBA" id="ARBA00023004"/>
    </source>
</evidence>
<keyword evidence="5 7" id="KW-0408">Iron</keyword>
<dbReference type="InterPro" id="IPR050529">
    <property type="entry name" value="CYP450_sterol_14alpha_dmase"/>
</dbReference>
<dbReference type="GO" id="GO:0005506">
    <property type="term" value="F:iron ion binding"/>
    <property type="evidence" value="ECO:0007669"/>
    <property type="project" value="InterPro"/>
</dbReference>
<evidence type="ECO:0008006" key="10">
    <source>
        <dbReference type="Google" id="ProtNLM"/>
    </source>
</evidence>
<dbReference type="EMBL" id="JBANMG010000001">
    <property type="protein sequence ID" value="KAK6957325.1"/>
    <property type="molecule type" value="Genomic_DNA"/>
</dbReference>
<comment type="caution">
    <text evidence="8">The sequence shown here is derived from an EMBL/GenBank/DDBJ whole genome shotgun (WGS) entry which is preliminary data.</text>
</comment>
<keyword evidence="6" id="KW-0503">Monooxygenase</keyword>
<gene>
    <name evidence="8" type="ORF">Daesc_000108</name>
</gene>
<keyword evidence="9" id="KW-1185">Reference proteome</keyword>
<dbReference type="InterPro" id="IPR001128">
    <property type="entry name" value="Cyt_P450"/>
</dbReference>
<proteinExistence type="inferred from homology"/>
<evidence type="ECO:0000313" key="9">
    <source>
        <dbReference type="Proteomes" id="UP001369815"/>
    </source>
</evidence>
<dbReference type="GO" id="GO:0008395">
    <property type="term" value="F:steroid hydroxylase activity"/>
    <property type="evidence" value="ECO:0007669"/>
    <property type="project" value="TreeGrafter"/>
</dbReference>
<evidence type="ECO:0000256" key="6">
    <source>
        <dbReference type="ARBA" id="ARBA00023033"/>
    </source>
</evidence>
<evidence type="ECO:0000256" key="1">
    <source>
        <dbReference type="ARBA" id="ARBA00001971"/>
    </source>
</evidence>
<accession>A0AAX6MXI4</accession>
<keyword evidence="6" id="KW-0560">Oxidoreductase</keyword>
<evidence type="ECO:0000256" key="2">
    <source>
        <dbReference type="ARBA" id="ARBA00010617"/>
    </source>
</evidence>
<evidence type="ECO:0000313" key="8">
    <source>
        <dbReference type="EMBL" id="KAK6957325.1"/>
    </source>
</evidence>
<comment type="similarity">
    <text evidence="2">Belongs to the cytochrome P450 family.</text>
</comment>
<dbReference type="Gene3D" id="1.10.630.10">
    <property type="entry name" value="Cytochrome P450"/>
    <property type="match status" value="1"/>
</dbReference>
<evidence type="ECO:0000256" key="7">
    <source>
        <dbReference type="PIRSR" id="PIRSR602403-1"/>
    </source>
</evidence>
<comment type="cofactor">
    <cofactor evidence="1 7">
        <name>heme</name>
        <dbReference type="ChEBI" id="CHEBI:30413"/>
    </cofactor>
</comment>
<sequence length="467" mass="53722">MLGHAAAFFRDSNGLLAQARKHFDHNKAPFALTVLGMTFYVVTQSKHSAEVYRNTDTLSFEDFVQGLMRTNGNRDSAIRRMYTSLPASKIGFPNPQGESLGVLAQKMHIHQLHPGKNLTLLQERVHAWINHYLNWESMQQSTSPSSKGLTHIELPLYRWCSDYFVRLGQHVYFGHILAEVDHDLPNSFFQFDELIWKMLYQYPGFLSYDMSVPRSRIITSLRKYFTIPQAERKEGAAWLINSMEDEAKAIGIDEENLAIIMFHLYFAINTNTRKTAFWLLTYLIYNPPLLAAYRQETEPAFAGHTLVNPFYIQDAANCPQVDAIWHETLRLSGWSASVRLVTRDTVIGGKLMRKGNRVLVPHRLLHFDESLFGERPNEFRPERWQRGNLSRSSSWRPFGGGKTMCSGRFLARFSVTTFVATLLRRFDLEVVGNPPFPQADEGRPVLGTMSIKEGHDFYVRLLPREIE</sequence>
<dbReference type="CDD" id="cd11040">
    <property type="entry name" value="CYP7_CYP8-like"/>
    <property type="match status" value="1"/>
</dbReference>
<protein>
    <recommendedName>
        <fullName evidence="10">Cytochrome P450</fullName>
    </recommendedName>
</protein>
<dbReference type="Pfam" id="PF00067">
    <property type="entry name" value="p450"/>
    <property type="match status" value="1"/>
</dbReference>
<organism evidence="8 9">
    <name type="scientific">Daldinia eschscholtzii</name>
    <dbReference type="NCBI Taxonomy" id="292717"/>
    <lineage>
        <taxon>Eukaryota</taxon>
        <taxon>Fungi</taxon>
        <taxon>Dikarya</taxon>
        <taxon>Ascomycota</taxon>
        <taxon>Pezizomycotina</taxon>
        <taxon>Sordariomycetes</taxon>
        <taxon>Xylariomycetidae</taxon>
        <taxon>Xylariales</taxon>
        <taxon>Hypoxylaceae</taxon>
        <taxon>Daldinia</taxon>
    </lineage>
</organism>